<reference evidence="2" key="1">
    <citation type="journal article" date="2014" name="Genome Announc.">
        <title>Draft genome sequence of the formaldehyde-resistant fungus Byssochlamys spectabilis No. 5 (anamorph Paecilomyces variotii No. 5) (NBRC109023).</title>
        <authorList>
            <person name="Oka T."/>
            <person name="Ekino K."/>
            <person name="Fukuda K."/>
            <person name="Nomura Y."/>
        </authorList>
    </citation>
    <scope>NUCLEOTIDE SEQUENCE [LARGE SCALE GENOMIC DNA]</scope>
    <source>
        <strain evidence="2">No. 5 / NBRC 109023</strain>
    </source>
</reference>
<comment type="caution">
    <text evidence="1">The sequence shown here is derived from an EMBL/GenBank/DDBJ whole genome shotgun (WGS) entry which is preliminary data.</text>
</comment>
<evidence type="ECO:0000313" key="2">
    <source>
        <dbReference type="Proteomes" id="UP000018001"/>
    </source>
</evidence>
<protein>
    <submittedName>
        <fullName evidence="1">Uncharacterized protein</fullName>
    </submittedName>
</protein>
<gene>
    <name evidence="1" type="ORF">PVAR5_4798</name>
</gene>
<evidence type="ECO:0000313" key="1">
    <source>
        <dbReference type="EMBL" id="GAD96149.1"/>
    </source>
</evidence>
<dbReference type="InParanoid" id="V5FF46"/>
<accession>V5FF46</accession>
<name>V5FF46_BYSSN</name>
<proteinExistence type="predicted"/>
<dbReference type="EMBL" id="BAUL01000154">
    <property type="protein sequence ID" value="GAD96149.1"/>
    <property type="molecule type" value="Genomic_DNA"/>
</dbReference>
<sequence length="141" mass="15937">MFILCMKEFERSVSSNDVAAGGRWPFVVDLFDDENYPVKRASAARQMKPSPGGLGPWRCVSFLYPNKRNPKLEEQIEYPGQANHEPVWRSLSRLATRAKRASGPPALVSAAFAVPKPAFEPRTFSNRHYVLSVGTLRRVRF</sequence>
<keyword evidence="2" id="KW-1185">Reference proteome</keyword>
<dbReference type="HOGENOM" id="CLU_1825032_0_0_1"/>
<organism evidence="1 2">
    <name type="scientific">Byssochlamys spectabilis (strain No. 5 / NBRC 109023)</name>
    <name type="common">Paecilomyces variotii</name>
    <dbReference type="NCBI Taxonomy" id="1356009"/>
    <lineage>
        <taxon>Eukaryota</taxon>
        <taxon>Fungi</taxon>
        <taxon>Dikarya</taxon>
        <taxon>Ascomycota</taxon>
        <taxon>Pezizomycotina</taxon>
        <taxon>Eurotiomycetes</taxon>
        <taxon>Eurotiomycetidae</taxon>
        <taxon>Eurotiales</taxon>
        <taxon>Thermoascaceae</taxon>
        <taxon>Paecilomyces</taxon>
    </lineage>
</organism>
<dbReference type="AlphaFoldDB" id="V5FF46"/>
<dbReference type="Proteomes" id="UP000018001">
    <property type="component" value="Unassembled WGS sequence"/>
</dbReference>